<keyword evidence="1" id="KW-0812">Transmembrane</keyword>
<sequence length="97" mass="10972">MPLYLPDDFLIFLLHGVDDNTGKCKRIMTNMSKRMSVNKWIIGPIIAVLAIAIVLILNQSKRRWKNKAYVKLELSFNPALCCPSIRVYGSFSIGTEA</sequence>
<name>A0AAW0LN74_QUESU</name>
<dbReference type="AlphaFoldDB" id="A0AAW0LN74"/>
<accession>A0AAW0LN74</accession>
<keyword evidence="1" id="KW-0472">Membrane</keyword>
<feature type="transmembrane region" description="Helical" evidence="1">
    <location>
        <begin position="40"/>
        <end position="57"/>
    </location>
</feature>
<evidence type="ECO:0000256" key="1">
    <source>
        <dbReference type="SAM" id="Phobius"/>
    </source>
</evidence>
<dbReference type="EMBL" id="PKMF04000077">
    <property type="protein sequence ID" value="KAK7852344.1"/>
    <property type="molecule type" value="Genomic_DNA"/>
</dbReference>
<organism evidence="2 3">
    <name type="scientific">Quercus suber</name>
    <name type="common">Cork oak</name>
    <dbReference type="NCBI Taxonomy" id="58331"/>
    <lineage>
        <taxon>Eukaryota</taxon>
        <taxon>Viridiplantae</taxon>
        <taxon>Streptophyta</taxon>
        <taxon>Embryophyta</taxon>
        <taxon>Tracheophyta</taxon>
        <taxon>Spermatophyta</taxon>
        <taxon>Magnoliopsida</taxon>
        <taxon>eudicotyledons</taxon>
        <taxon>Gunneridae</taxon>
        <taxon>Pentapetalae</taxon>
        <taxon>rosids</taxon>
        <taxon>fabids</taxon>
        <taxon>Fagales</taxon>
        <taxon>Fagaceae</taxon>
        <taxon>Quercus</taxon>
    </lineage>
</organism>
<comment type="caution">
    <text evidence="2">The sequence shown here is derived from an EMBL/GenBank/DDBJ whole genome shotgun (WGS) entry which is preliminary data.</text>
</comment>
<keyword evidence="3" id="KW-1185">Reference proteome</keyword>
<proteinExistence type="predicted"/>
<evidence type="ECO:0000313" key="3">
    <source>
        <dbReference type="Proteomes" id="UP000237347"/>
    </source>
</evidence>
<protein>
    <submittedName>
        <fullName evidence="2">Vesicle transport v-snare 13</fullName>
    </submittedName>
</protein>
<dbReference type="Proteomes" id="UP000237347">
    <property type="component" value="Unassembled WGS sequence"/>
</dbReference>
<evidence type="ECO:0000313" key="2">
    <source>
        <dbReference type="EMBL" id="KAK7852344.1"/>
    </source>
</evidence>
<keyword evidence="1" id="KW-1133">Transmembrane helix</keyword>
<reference evidence="2 3" key="1">
    <citation type="journal article" date="2018" name="Sci. Data">
        <title>The draft genome sequence of cork oak.</title>
        <authorList>
            <person name="Ramos A.M."/>
            <person name="Usie A."/>
            <person name="Barbosa P."/>
            <person name="Barros P.M."/>
            <person name="Capote T."/>
            <person name="Chaves I."/>
            <person name="Simoes F."/>
            <person name="Abreu I."/>
            <person name="Carrasquinho I."/>
            <person name="Faro C."/>
            <person name="Guimaraes J.B."/>
            <person name="Mendonca D."/>
            <person name="Nobrega F."/>
            <person name="Rodrigues L."/>
            <person name="Saibo N.J.M."/>
            <person name="Varela M.C."/>
            <person name="Egas C."/>
            <person name="Matos J."/>
            <person name="Miguel C.M."/>
            <person name="Oliveira M.M."/>
            <person name="Ricardo C.P."/>
            <person name="Goncalves S."/>
        </authorList>
    </citation>
    <scope>NUCLEOTIDE SEQUENCE [LARGE SCALE GENOMIC DNA]</scope>
    <source>
        <strain evidence="3">cv. HL8</strain>
    </source>
</reference>
<gene>
    <name evidence="2" type="primary">VTI13_1</name>
    <name evidence="2" type="ORF">CFP56_039338</name>
</gene>